<evidence type="ECO:0000313" key="4">
    <source>
        <dbReference type="Proteomes" id="UP000799302"/>
    </source>
</evidence>
<dbReference type="Pfam" id="PF00023">
    <property type="entry name" value="Ank"/>
    <property type="match status" value="1"/>
</dbReference>
<sequence length="741" mass="84676">MRKYREPETCSWILKDQSWKDWVGCKTRCLWIYGIPGSGKSVLASYAVDEAKTFPTTIGDCSVYYYCYYGHAQDEVGPFLRAIIIQLCGKTGLDINTCLKTLCGAWNHNIEPTTDILLSGLAEILRSLPVIYVILDALDESQNSQNLVALLHVLATEARFITLHILVTSRQERRIEAGITRIDKCSKISMENPLLEEDIRCCVKSKLQSILQFEQWPVQLLKEVEEIVPREARGMFQWAVCQIEELKRIVPEQEAVSRALSNLPKDLNLTYRRVLDRIEDSDLIFVKHAMMWIIHEQAVQENCTRELSLTSERLLDQIRASMSNIRPDLVDRYYSLLDLHDLCGCLIRTGNNSVAEVSFSHYTVYEYLRTAPFGEEPNLGYSFSSPSVIAIPLKIALFDVMNPKAFSDINLSTRRPTVDTMSCMEYFRLFAIHSINHEDEIIGNDEELMGLWPTILDPSKPYFKELYAIIPSISSGDSPLEQLCLGAGTMIEEDWRSLARVDMQNADPEAMQLLCIILLTNGCLAERFLAKHSDSYQRLLKIHFKAQLRIGEREHKSFGFFSQDFVGTIFEYLMIGYHSCDPVLEWLLHFDHTTVDLDLSMMLLLSRPFSAKRHRSRPRPSLLNNLISKGANVNVDTYFMTPLQLASYNGDDMSVEVLIAARADPNALHNQHGVLEKEKIETAEPIGDNSPLRLLRMGHEYHKDQIGRPCVRESYGSFFMHNKTRELLIKAGGRDFTRMST</sequence>
<reference evidence="3" key="1">
    <citation type="journal article" date="2020" name="Stud. Mycol.">
        <title>101 Dothideomycetes genomes: a test case for predicting lifestyles and emergence of pathogens.</title>
        <authorList>
            <person name="Haridas S."/>
            <person name="Albert R."/>
            <person name="Binder M."/>
            <person name="Bloem J."/>
            <person name="Labutti K."/>
            <person name="Salamov A."/>
            <person name="Andreopoulos B."/>
            <person name="Baker S."/>
            <person name="Barry K."/>
            <person name="Bills G."/>
            <person name="Bluhm B."/>
            <person name="Cannon C."/>
            <person name="Castanera R."/>
            <person name="Culley D."/>
            <person name="Daum C."/>
            <person name="Ezra D."/>
            <person name="Gonzalez J."/>
            <person name="Henrissat B."/>
            <person name="Kuo A."/>
            <person name="Liang C."/>
            <person name="Lipzen A."/>
            <person name="Lutzoni F."/>
            <person name="Magnuson J."/>
            <person name="Mondo S."/>
            <person name="Nolan M."/>
            <person name="Ohm R."/>
            <person name="Pangilinan J."/>
            <person name="Park H.-J."/>
            <person name="Ramirez L."/>
            <person name="Alfaro M."/>
            <person name="Sun H."/>
            <person name="Tritt A."/>
            <person name="Yoshinaga Y."/>
            <person name="Zwiers L.-H."/>
            <person name="Turgeon B."/>
            <person name="Goodwin S."/>
            <person name="Spatafora J."/>
            <person name="Crous P."/>
            <person name="Grigoriev I."/>
        </authorList>
    </citation>
    <scope>NUCLEOTIDE SEQUENCE</scope>
    <source>
        <strain evidence="3">CBS 115976</strain>
    </source>
</reference>
<accession>A0A6A6U9N6</accession>
<dbReference type="InterPro" id="IPR002110">
    <property type="entry name" value="Ankyrin_rpt"/>
</dbReference>
<dbReference type="OrthoDB" id="1577640at2759"/>
<organism evidence="3 4">
    <name type="scientific">Microthyrium microscopicum</name>
    <dbReference type="NCBI Taxonomy" id="703497"/>
    <lineage>
        <taxon>Eukaryota</taxon>
        <taxon>Fungi</taxon>
        <taxon>Dikarya</taxon>
        <taxon>Ascomycota</taxon>
        <taxon>Pezizomycotina</taxon>
        <taxon>Dothideomycetes</taxon>
        <taxon>Dothideomycetes incertae sedis</taxon>
        <taxon>Microthyriales</taxon>
        <taxon>Microthyriaceae</taxon>
        <taxon>Microthyrium</taxon>
    </lineage>
</organism>
<proteinExistence type="predicted"/>
<dbReference type="Pfam" id="PF24883">
    <property type="entry name" value="NPHP3_N"/>
    <property type="match status" value="1"/>
</dbReference>
<dbReference type="SUPFAM" id="SSF52540">
    <property type="entry name" value="P-loop containing nucleoside triphosphate hydrolases"/>
    <property type="match status" value="1"/>
</dbReference>
<dbReference type="Gene3D" id="1.25.40.20">
    <property type="entry name" value="Ankyrin repeat-containing domain"/>
    <property type="match status" value="1"/>
</dbReference>
<name>A0A6A6U9N6_9PEZI</name>
<dbReference type="Gene3D" id="3.40.50.300">
    <property type="entry name" value="P-loop containing nucleotide triphosphate hydrolases"/>
    <property type="match status" value="1"/>
</dbReference>
<gene>
    <name evidence="3" type="ORF">BT63DRAFT_296017</name>
</gene>
<keyword evidence="1" id="KW-0677">Repeat</keyword>
<feature type="domain" description="Nephrocystin 3-like N-terminal" evidence="2">
    <location>
        <begin position="8"/>
        <end position="170"/>
    </location>
</feature>
<evidence type="ECO:0000256" key="1">
    <source>
        <dbReference type="ARBA" id="ARBA00022737"/>
    </source>
</evidence>
<dbReference type="InterPro" id="IPR036770">
    <property type="entry name" value="Ankyrin_rpt-contain_sf"/>
</dbReference>
<dbReference type="AlphaFoldDB" id="A0A6A6U9N6"/>
<dbReference type="Proteomes" id="UP000799302">
    <property type="component" value="Unassembled WGS sequence"/>
</dbReference>
<dbReference type="SUPFAM" id="SSF48403">
    <property type="entry name" value="Ankyrin repeat"/>
    <property type="match status" value="1"/>
</dbReference>
<dbReference type="EMBL" id="MU004237">
    <property type="protein sequence ID" value="KAF2667604.1"/>
    <property type="molecule type" value="Genomic_DNA"/>
</dbReference>
<dbReference type="PANTHER" id="PTHR10039">
    <property type="entry name" value="AMELOGENIN"/>
    <property type="match status" value="1"/>
</dbReference>
<dbReference type="InterPro" id="IPR056884">
    <property type="entry name" value="NPHP3-like_N"/>
</dbReference>
<dbReference type="PANTHER" id="PTHR10039:SF16">
    <property type="entry name" value="GPI INOSITOL-DEACYLASE"/>
    <property type="match status" value="1"/>
</dbReference>
<protein>
    <recommendedName>
        <fullName evidence="2">Nephrocystin 3-like N-terminal domain-containing protein</fullName>
    </recommendedName>
</protein>
<dbReference type="InterPro" id="IPR027417">
    <property type="entry name" value="P-loop_NTPase"/>
</dbReference>
<keyword evidence="4" id="KW-1185">Reference proteome</keyword>
<evidence type="ECO:0000313" key="3">
    <source>
        <dbReference type="EMBL" id="KAF2667604.1"/>
    </source>
</evidence>
<evidence type="ECO:0000259" key="2">
    <source>
        <dbReference type="Pfam" id="PF24883"/>
    </source>
</evidence>